<organism evidence="1 2">
    <name type="scientific">Rhodopirellula baltica (strain DSM 10527 / NCIMB 13988 / SH1)</name>
    <dbReference type="NCBI Taxonomy" id="243090"/>
    <lineage>
        <taxon>Bacteria</taxon>
        <taxon>Pseudomonadati</taxon>
        <taxon>Planctomycetota</taxon>
        <taxon>Planctomycetia</taxon>
        <taxon>Pirellulales</taxon>
        <taxon>Pirellulaceae</taxon>
        <taxon>Rhodopirellula</taxon>
    </lineage>
</organism>
<protein>
    <submittedName>
        <fullName evidence="1">Uncharacterized protein</fullName>
    </submittedName>
</protein>
<dbReference type="Proteomes" id="UP000001025">
    <property type="component" value="Chromosome"/>
</dbReference>
<evidence type="ECO:0000313" key="2">
    <source>
        <dbReference type="Proteomes" id="UP000001025"/>
    </source>
</evidence>
<sequence length="58" mass="6641">MHRTFFSITRSPHIRFKPIRIGTPKIGHEISLVCSLTVRFGFAKLGKIRPWSPPHLSS</sequence>
<dbReference type="AlphaFoldDB" id="Q7UNP8"/>
<dbReference type="KEGG" id="rba:RB7451"/>
<keyword evidence="2" id="KW-1185">Reference proteome</keyword>
<name>Q7UNP8_RHOBA</name>
<dbReference type="HOGENOM" id="CLU_2976306_0_0_0"/>
<dbReference type="EnsemblBacteria" id="CAD75370">
    <property type="protein sequence ID" value="CAD75370"/>
    <property type="gene ID" value="RB7451"/>
</dbReference>
<evidence type="ECO:0000313" key="1">
    <source>
        <dbReference type="EMBL" id="CAD75370.1"/>
    </source>
</evidence>
<dbReference type="EMBL" id="BX294146">
    <property type="protein sequence ID" value="CAD75370.1"/>
    <property type="molecule type" value="Genomic_DNA"/>
</dbReference>
<accession>Q7UNP8</accession>
<proteinExistence type="predicted"/>
<dbReference type="STRING" id="243090.RB7451"/>
<reference evidence="1 2" key="1">
    <citation type="journal article" date="2003" name="Proc. Natl. Acad. Sci. U.S.A.">
        <title>Complete genome sequence of the marine planctomycete Pirellula sp. strain 1.</title>
        <authorList>
            <person name="Gloeckner F.O."/>
            <person name="Kube M."/>
            <person name="Bauer M."/>
            <person name="Teeling H."/>
            <person name="Lombardot T."/>
            <person name="Ludwig W."/>
            <person name="Gade D."/>
            <person name="Beck A."/>
            <person name="Borzym K."/>
            <person name="Heitmann K."/>
            <person name="Rabus R."/>
            <person name="Schlesner H."/>
            <person name="Amann R."/>
            <person name="Reinhardt R."/>
        </authorList>
    </citation>
    <scope>NUCLEOTIDE SEQUENCE [LARGE SCALE GENOMIC DNA]</scope>
    <source>
        <strain evidence="2">DSM 10527 / NCIMB 13988 / SH1</strain>
    </source>
</reference>
<dbReference type="InParanoid" id="Q7UNP8"/>
<gene>
    <name evidence="1" type="ordered locus">RB7451</name>
</gene>